<dbReference type="GO" id="GO:0007165">
    <property type="term" value="P:signal transduction"/>
    <property type="evidence" value="ECO:0007669"/>
    <property type="project" value="TreeGrafter"/>
</dbReference>
<protein>
    <recommendedName>
        <fullName evidence="1">Protein kinase domain-containing protein</fullName>
    </recommendedName>
</protein>
<dbReference type="SUPFAM" id="SSF56112">
    <property type="entry name" value="Protein kinase-like (PK-like)"/>
    <property type="match status" value="1"/>
</dbReference>
<reference evidence="2 3" key="1">
    <citation type="submission" date="2018-10" db="EMBL/GenBank/DDBJ databases">
        <title>A high-quality apple genome assembly.</title>
        <authorList>
            <person name="Hu J."/>
        </authorList>
    </citation>
    <scope>NUCLEOTIDE SEQUENCE [LARGE SCALE GENOMIC DNA]</scope>
    <source>
        <strain evidence="3">cv. HFTH1</strain>
        <tissue evidence="2">Young leaf</tissue>
    </source>
</reference>
<dbReference type="PANTHER" id="PTHR48011">
    <property type="entry name" value="CCR4-NOT TRANSCRIPTIONAL COMPLEX SUBUNIT CAF120-RELATED"/>
    <property type="match status" value="1"/>
</dbReference>
<keyword evidence="3" id="KW-1185">Reference proteome</keyword>
<dbReference type="Pfam" id="PF00069">
    <property type="entry name" value="Pkinase"/>
    <property type="match status" value="1"/>
</dbReference>
<dbReference type="STRING" id="3750.A0A498HDL3"/>
<dbReference type="Gene3D" id="1.10.510.10">
    <property type="entry name" value="Transferase(Phosphotransferase) domain 1"/>
    <property type="match status" value="1"/>
</dbReference>
<evidence type="ECO:0000313" key="3">
    <source>
        <dbReference type="Proteomes" id="UP000290289"/>
    </source>
</evidence>
<dbReference type="InterPro" id="IPR000719">
    <property type="entry name" value="Prot_kinase_dom"/>
</dbReference>
<dbReference type="AlphaFoldDB" id="A0A498HDL3"/>
<dbReference type="EMBL" id="RDQH01000343">
    <property type="protein sequence ID" value="RXH68870.1"/>
    <property type="molecule type" value="Genomic_DNA"/>
</dbReference>
<dbReference type="InterPro" id="IPR011009">
    <property type="entry name" value="Kinase-like_dom_sf"/>
</dbReference>
<sequence length="325" mass="35990">MKRKAQEQLEKGQNNHGVHWLRGEMIGEGSFGSVFLATPKKPRTSKFRSMFDLPAVMAVKSAEVSTSDPIQHEAEVLFEIKGCPFVIERFGEEITTTDKGDMVYNLLLEFATGGSLDGLIKKSNGKGLPESDVKHYTRTILEGLKHIHKCGYVHCDLTPENILLMPSTTASNVSTANLVAKVADLGLAKRRSRWKGNPMYADACAWTDNAQDETSIDVWSLGCIVLQMLTGKLPCELVEFLDMASFELTPNSPAEISSEARDFLKSCFARRPRERLTAEKLLLHRFVAQPQASEANGHHIQVVKQRKGMLKKASSAQLSAIQMVS</sequence>
<dbReference type="PROSITE" id="PS00109">
    <property type="entry name" value="PROTEIN_KINASE_TYR"/>
    <property type="match status" value="1"/>
</dbReference>
<dbReference type="Proteomes" id="UP000290289">
    <property type="component" value="Chromosome 17"/>
</dbReference>
<organism evidence="2 3">
    <name type="scientific">Malus domestica</name>
    <name type="common">Apple</name>
    <name type="synonym">Pyrus malus</name>
    <dbReference type="NCBI Taxonomy" id="3750"/>
    <lineage>
        <taxon>Eukaryota</taxon>
        <taxon>Viridiplantae</taxon>
        <taxon>Streptophyta</taxon>
        <taxon>Embryophyta</taxon>
        <taxon>Tracheophyta</taxon>
        <taxon>Spermatophyta</taxon>
        <taxon>Magnoliopsida</taxon>
        <taxon>eudicotyledons</taxon>
        <taxon>Gunneridae</taxon>
        <taxon>Pentapetalae</taxon>
        <taxon>rosids</taxon>
        <taxon>fabids</taxon>
        <taxon>Rosales</taxon>
        <taxon>Rosaceae</taxon>
        <taxon>Amygdaloideae</taxon>
        <taxon>Maleae</taxon>
        <taxon>Malus</taxon>
    </lineage>
</organism>
<proteinExistence type="predicted"/>
<dbReference type="InterPro" id="IPR052751">
    <property type="entry name" value="Plant_MAPKKK"/>
</dbReference>
<dbReference type="PANTHER" id="PTHR48011:SF56">
    <property type="entry name" value="PROTEIN KINASE DOMAIN-CONTAINING PROTEIN"/>
    <property type="match status" value="1"/>
</dbReference>
<evidence type="ECO:0000259" key="1">
    <source>
        <dbReference type="PROSITE" id="PS50011"/>
    </source>
</evidence>
<accession>A0A498HDL3</accession>
<dbReference type="GO" id="GO:0004672">
    <property type="term" value="F:protein kinase activity"/>
    <property type="evidence" value="ECO:0007669"/>
    <property type="project" value="InterPro"/>
</dbReference>
<gene>
    <name evidence="2" type="ORF">DVH24_031203</name>
</gene>
<feature type="domain" description="Protein kinase" evidence="1">
    <location>
        <begin position="20"/>
        <end position="287"/>
    </location>
</feature>
<name>A0A498HDL3_MALDO</name>
<evidence type="ECO:0000313" key="2">
    <source>
        <dbReference type="EMBL" id="RXH68870.1"/>
    </source>
</evidence>
<dbReference type="PROSITE" id="PS50011">
    <property type="entry name" value="PROTEIN_KINASE_DOM"/>
    <property type="match status" value="1"/>
</dbReference>
<dbReference type="InterPro" id="IPR008266">
    <property type="entry name" value="Tyr_kinase_AS"/>
</dbReference>
<dbReference type="GO" id="GO:0005524">
    <property type="term" value="F:ATP binding"/>
    <property type="evidence" value="ECO:0007669"/>
    <property type="project" value="InterPro"/>
</dbReference>
<comment type="caution">
    <text evidence="2">The sequence shown here is derived from an EMBL/GenBank/DDBJ whole genome shotgun (WGS) entry which is preliminary data.</text>
</comment>